<feature type="transmembrane region" description="Helical" evidence="2">
    <location>
        <begin position="295"/>
        <end position="320"/>
    </location>
</feature>
<dbReference type="RefSeq" id="XP_066073656.1">
    <property type="nucleotide sequence ID" value="XM_066217559.1"/>
</dbReference>
<accession>A0AAX4JQW4</accession>
<feature type="region of interest" description="Disordered" evidence="1">
    <location>
        <begin position="419"/>
        <end position="450"/>
    </location>
</feature>
<evidence type="ECO:0000256" key="2">
    <source>
        <dbReference type="SAM" id="Phobius"/>
    </source>
</evidence>
<feature type="compositionally biased region" description="Polar residues" evidence="1">
    <location>
        <begin position="489"/>
        <end position="502"/>
    </location>
</feature>
<protein>
    <submittedName>
        <fullName evidence="3">Uncharacterized protein</fullName>
    </submittedName>
</protein>
<dbReference type="EMBL" id="CP144099">
    <property type="protein sequence ID" value="WWC86893.1"/>
    <property type="molecule type" value="Genomic_DNA"/>
</dbReference>
<feature type="region of interest" description="Disordered" evidence="1">
    <location>
        <begin position="472"/>
        <end position="502"/>
    </location>
</feature>
<dbReference type="Gene3D" id="2.60.120.260">
    <property type="entry name" value="Galactose-binding domain-like"/>
    <property type="match status" value="1"/>
</dbReference>
<keyword evidence="2" id="KW-0812">Transmembrane</keyword>
<keyword evidence="2" id="KW-0472">Membrane</keyword>
<evidence type="ECO:0000313" key="3">
    <source>
        <dbReference type="EMBL" id="WWC86893.1"/>
    </source>
</evidence>
<organism evidence="3 4">
    <name type="scientific">Kwoniella dendrophila CBS 6074</name>
    <dbReference type="NCBI Taxonomy" id="1295534"/>
    <lineage>
        <taxon>Eukaryota</taxon>
        <taxon>Fungi</taxon>
        <taxon>Dikarya</taxon>
        <taxon>Basidiomycota</taxon>
        <taxon>Agaricomycotina</taxon>
        <taxon>Tremellomycetes</taxon>
        <taxon>Tremellales</taxon>
        <taxon>Cryptococcaceae</taxon>
        <taxon>Kwoniella</taxon>
    </lineage>
</organism>
<sequence length="870" mass="93338">MPSTPFFVSDTSPLFKYTPENAWQAAYRADGNGWDETFHATFDGDATVGIKITASAFSFQTASTSAILEGDEKEEDSDLCETQYRINGSDWLDACSEEYLKSDLPLGLHQIELKGKNGQGVEFMGLQGEIPIHNIGSAINQTIDSGSSSFNYTSSSQWTKLSSTSNMQGSTEPYANFTLKSMYEGEGLNGFFSNSLAGTTVQGAKVDLTFQGEAIYLYGLSGPNCGLAQVSLDGEIQQDINMKNTWEIHGSLLYVGSGFNPNDTHTLSIVNNQQGEQLMIDFALLTVPQLEKKSMIPLIASISGGVGGLLVFIGLIWFCFSRRKKRKIKKSRGQLQTKYAFADGIGGGGKDGLMSSGKSTYSSVSSSINEWRRPPSSLLSPITTNSSPGQNASINGTSCALGSNGEYIWGTGRPAGLDLSSARTPNSTANTNTPATSRTGEPVIQPPFRSPPPDYPDYIPYQAPQNVYSPSAPISSKSTYRPTVPRSATAPNPITPTADSTSPNMVVSAASISHSTNEWIKTVSKARAVSPSSLHSAKSSTSVIERMTKPLNLTSTKMGKPEYDNIPLDNYTYSNPNQRPMTPPPIPSEYGDYTPTTAQTPYGRYIGSPTAIMPEATERLKMNQNQSISDSNIELQAQDYPLGGGGLQRGPSIRSMSTMKSWLSNLIFAPPGTSTMNNNNNNRVVNSNTLFSVPESPNINIPEAAAARPDSGIFPLSLNGSISHIPLPIRSSPTSMSSTPIQMVPGTATRSFFGSRNGSIINSPGTSRSYGFGFTGTAITPKSSTSTSSYSNFIVTSGNGARPLPSRSNTESSFGNSYIYENSNYVRGSNGIVREREVQGNEMFIALNPNSPIVGDSRPGSEWTYGGRAY</sequence>
<dbReference type="Proteomes" id="UP001355207">
    <property type="component" value="Chromosome 2"/>
</dbReference>
<proteinExistence type="predicted"/>
<keyword evidence="2" id="KW-1133">Transmembrane helix</keyword>
<keyword evidence="4" id="KW-1185">Reference proteome</keyword>
<feature type="compositionally biased region" description="Polar residues" evidence="1">
    <location>
        <begin position="472"/>
        <end position="481"/>
    </location>
</feature>
<reference evidence="3 4" key="1">
    <citation type="submission" date="2024-01" db="EMBL/GenBank/DDBJ databases">
        <title>Comparative genomics of Cryptococcus and Kwoniella reveals pathogenesis evolution and contrasting modes of karyotype evolution via chromosome fusion or intercentromeric recombination.</title>
        <authorList>
            <person name="Coelho M.A."/>
            <person name="David-Palma M."/>
            <person name="Shea T."/>
            <person name="Bowers K."/>
            <person name="McGinley-Smith S."/>
            <person name="Mohammad A.W."/>
            <person name="Gnirke A."/>
            <person name="Yurkov A.M."/>
            <person name="Nowrousian M."/>
            <person name="Sun S."/>
            <person name="Cuomo C.A."/>
            <person name="Heitman J."/>
        </authorList>
    </citation>
    <scope>NUCLEOTIDE SEQUENCE [LARGE SCALE GENOMIC DNA]</scope>
    <source>
        <strain evidence="3 4">CBS 6074</strain>
    </source>
</reference>
<dbReference type="GeneID" id="91092444"/>
<gene>
    <name evidence="3" type="ORF">L201_001772</name>
</gene>
<evidence type="ECO:0000313" key="4">
    <source>
        <dbReference type="Proteomes" id="UP001355207"/>
    </source>
</evidence>
<feature type="compositionally biased region" description="Low complexity" evidence="1">
    <location>
        <begin position="420"/>
        <end position="439"/>
    </location>
</feature>
<dbReference type="AlphaFoldDB" id="A0AAX4JQW4"/>
<evidence type="ECO:0000256" key="1">
    <source>
        <dbReference type="SAM" id="MobiDB-lite"/>
    </source>
</evidence>
<name>A0AAX4JQW4_9TREE</name>